<sequence>MDRSSQSGTVAEFNARSLASLSRAILLAQDQFALILVRCNYSVLQEQIWQDIQEVLAPQLDPLRPLKEIHLPKSTKMLFAALLEAVEEEQGQGSAKHASPIAAPIVFGLEVVRNLDRVLTVTNQMRDQFRQHFSFPIVLWVTDEVLQKMTRFAPDFKSWAAVSIKFELASHKSIALWWQTTDLFFRRLLAAGAEQFLPNNDLGLAPGCRDRRELEYARADIHANRATLTPVSEATWQFILGRDAQSDRAVDRAIAHYQTSLEFWQQETGYWDLDINQWAAGIKAPRPYGKAVGSTSSPQSALTNPFLEQKGLLLFHLGWCYCSKAHQEPALRYCHWEQAQRCFGASLEIFSVRQQPNLVAQLTIQLGTILQKLGSWSELETLTLHSLAQSATYNCNNRKARAYGFLAQVALARSHAQEAEFWALKALETQEQARQTVPESQALYRLLLAKAKRQVGASEDAIAQLEGARQLIGQETGIEGSPSVTRRMNWEFALVSEMRFCEIARHPQFNDSEQRTTEKERLYLEISEELRSLYFQQQQYRLAFELKQEQQFIEQFWGLRAFRGTSPLAYPVDHPHALFGRIPRRVPAHQQEIVASGRQKDVQNLIERLRRSECKLTIVHGLSGVGKSSLIHAGLIPALWGQIIGAREVLPIVQTTYIDWEQELNRAFWNAQTRLESRDTPLHTSGDILAQLRCNAQGNVLTILIFDQFEEFFFLHRLPQERQKFYEFLQQCLQLPFVKVILSLREDYLHYLLVMEREMEWGSIDNNLLARQMRYALDDLTCEAASSVIQLLTERSQFHLEKALINCLVKDLAGQAGTVRPIELQVVGAALQAEKITTLEQYQHLGRNPKTVLVERWLRTAIADCGPNNTNAVWHVLFALTDERGTRPLKTKAELDSRYANPREIGSCEKPALEITSPDKIELILDILVGSGLVFHAREDSEDRYRLAHNYLVQPIRQQYNRRTSKALTTQLRSSKVELVRARRQRLQAFAIGGICALFALVSVRLSIQANTQRQRAMQASLNAELLALSSSSEAMSAADKQFDALLEALRALAKMRKVQQTNAVVTADTHLKVVTALEKAVHGIAERNRFEGHEDVVWQVRFAPNGEFLATASRDRAVKLWHPDGRLKATLTGHKESVTSVDVSRDGLIASSSWDGTIRLWQSDGTVRSIIPAHTGQVLCVRFSPNGQTLVSAGEDGSISLWSLEGRLLKTFTSRQGIVHWVDFSPDGQTLASAGDDRTVVLWSVEGQRLRVLRGHQEAVTYIAFNPQGTQIATASADSTIKLWTPQGRLTNTLSDRENVVLSVAFSPDGQTLASAGIDNTVKLWDNQGDLLETFKGHSDRVTSVSFSPDGATLASSSYDKTIELWVRDRTERTVLRGHQDSVRDVAFSPDGQLVATASKDSTIKLWTRDGHLLKTLEGHQDSVYSISFSPDSQRLVSGGKDRAIKLWTRQGQLIKTLRAHQDWVLDLAWTPDGRRWASASRDRTLKIWDRDGTLLETLEGHRDRVNAVSFSADGRLLASTSDDKTIKLWRADPSGQFSTHPAKTLKGHNNWVLDVAFFPNVTAASGLPLSHNKPLLASASYDNTVKLWNYRGEEFKTLKGHTDSVARLSFSPTGAILATTTWDSRLQLWRLDDTLIQTLEEHTDRVTNVSWSQDGKFLATASNDGTAIIWTLDAEQLKQHGCEWLQDYLRYNSRVRESDRALCPF</sequence>
<dbReference type="InterPro" id="IPR001680">
    <property type="entry name" value="WD40_rpt"/>
</dbReference>
<feature type="repeat" description="WD" evidence="3">
    <location>
        <begin position="1500"/>
        <end position="1541"/>
    </location>
</feature>
<evidence type="ECO:0000256" key="3">
    <source>
        <dbReference type="PROSITE-ProRule" id="PRU00221"/>
    </source>
</evidence>
<gene>
    <name evidence="5" type="ORF">IQ249_00045</name>
</gene>
<keyword evidence="6" id="KW-1185">Reference proteome</keyword>
<feature type="repeat" description="WD" evidence="3">
    <location>
        <begin position="1459"/>
        <end position="1491"/>
    </location>
</feature>
<evidence type="ECO:0000313" key="6">
    <source>
        <dbReference type="Proteomes" id="UP000654482"/>
    </source>
</evidence>
<proteinExistence type="predicted"/>
<feature type="repeat" description="WD" evidence="3">
    <location>
        <begin position="1254"/>
        <end position="1285"/>
    </location>
</feature>
<feature type="repeat" description="WD" evidence="3">
    <location>
        <begin position="1172"/>
        <end position="1206"/>
    </location>
</feature>
<dbReference type="SUPFAM" id="SSF52540">
    <property type="entry name" value="P-loop containing nucleoside triphosphate hydrolases"/>
    <property type="match status" value="1"/>
</dbReference>
<feature type="repeat" description="WD" evidence="3">
    <location>
        <begin position="1600"/>
        <end position="1634"/>
    </location>
</feature>
<dbReference type="PROSITE" id="PS50082">
    <property type="entry name" value="WD_REPEATS_2"/>
    <property type="match status" value="14"/>
</dbReference>
<dbReference type="EMBL" id="JADEWZ010000001">
    <property type="protein sequence ID" value="MBE9114276.1"/>
    <property type="molecule type" value="Genomic_DNA"/>
</dbReference>
<dbReference type="InterPro" id="IPR011990">
    <property type="entry name" value="TPR-like_helical_dom_sf"/>
</dbReference>
<evidence type="ECO:0000256" key="2">
    <source>
        <dbReference type="ARBA" id="ARBA00022737"/>
    </source>
</evidence>
<feature type="domain" description="Novel STAND NTPase 1" evidence="4">
    <location>
        <begin position="597"/>
        <end position="953"/>
    </location>
</feature>
<dbReference type="PANTHER" id="PTHR22847">
    <property type="entry name" value="WD40 REPEAT PROTEIN"/>
    <property type="match status" value="1"/>
</dbReference>
<feature type="repeat" description="WD" evidence="3">
    <location>
        <begin position="1418"/>
        <end position="1449"/>
    </location>
</feature>
<feature type="repeat" description="WD" evidence="3">
    <location>
        <begin position="1295"/>
        <end position="1327"/>
    </location>
</feature>
<dbReference type="InterPro" id="IPR036322">
    <property type="entry name" value="WD40_repeat_dom_sf"/>
</dbReference>
<comment type="caution">
    <text evidence="5">The sequence shown here is derived from an EMBL/GenBank/DDBJ whole genome shotgun (WGS) entry which is preliminary data.</text>
</comment>
<dbReference type="SUPFAM" id="SSF101908">
    <property type="entry name" value="Putative isomerase YbhE"/>
    <property type="match status" value="1"/>
</dbReference>
<protein>
    <recommendedName>
        <fullName evidence="4">Novel STAND NTPase 1 domain-containing protein</fullName>
    </recommendedName>
</protein>
<accession>A0A8J7DTV1</accession>
<reference evidence="5" key="1">
    <citation type="submission" date="2020-10" db="EMBL/GenBank/DDBJ databases">
        <authorList>
            <person name="Castelo-Branco R."/>
            <person name="Eusebio N."/>
            <person name="Adriana R."/>
            <person name="Vieira A."/>
            <person name="Brugerolle De Fraissinette N."/>
            <person name="Rezende De Castro R."/>
            <person name="Schneider M.P."/>
            <person name="Vasconcelos V."/>
            <person name="Leao P.N."/>
        </authorList>
    </citation>
    <scope>NUCLEOTIDE SEQUENCE</scope>
    <source>
        <strain evidence="5">LEGE 07157</strain>
    </source>
</reference>
<feature type="repeat" description="WD" evidence="3">
    <location>
        <begin position="1213"/>
        <end position="1247"/>
    </location>
</feature>
<dbReference type="InterPro" id="IPR027417">
    <property type="entry name" value="P-loop_NTPase"/>
</dbReference>
<dbReference type="SMART" id="SM00320">
    <property type="entry name" value="WD40"/>
    <property type="match status" value="14"/>
</dbReference>
<dbReference type="Pfam" id="PF00400">
    <property type="entry name" value="WD40"/>
    <property type="match status" value="14"/>
</dbReference>
<evidence type="ECO:0000259" key="4">
    <source>
        <dbReference type="Pfam" id="PF20703"/>
    </source>
</evidence>
<dbReference type="CDD" id="cd00200">
    <property type="entry name" value="WD40"/>
    <property type="match status" value="3"/>
</dbReference>
<dbReference type="PROSITE" id="PS50294">
    <property type="entry name" value="WD_REPEATS_REGION"/>
    <property type="match status" value="13"/>
</dbReference>
<dbReference type="InterPro" id="IPR020472">
    <property type="entry name" value="WD40_PAC1"/>
</dbReference>
<dbReference type="Proteomes" id="UP000654482">
    <property type="component" value="Unassembled WGS sequence"/>
</dbReference>
<evidence type="ECO:0000313" key="5">
    <source>
        <dbReference type="EMBL" id="MBE9114276.1"/>
    </source>
</evidence>
<dbReference type="SUPFAM" id="SSF50978">
    <property type="entry name" value="WD40 repeat-like"/>
    <property type="match status" value="2"/>
</dbReference>
<name>A0A8J7DTV1_9CYAN</name>
<feature type="repeat" description="WD" evidence="3">
    <location>
        <begin position="1336"/>
        <end position="1367"/>
    </location>
</feature>
<feature type="repeat" description="WD" evidence="3">
    <location>
        <begin position="1377"/>
        <end position="1408"/>
    </location>
</feature>
<feature type="repeat" description="WD" evidence="3">
    <location>
        <begin position="1132"/>
        <end position="1163"/>
    </location>
</feature>
<feature type="repeat" description="WD" evidence="3">
    <location>
        <begin position="1547"/>
        <end position="1600"/>
    </location>
</feature>
<dbReference type="PANTHER" id="PTHR22847:SF637">
    <property type="entry name" value="WD REPEAT DOMAIN 5B"/>
    <property type="match status" value="1"/>
</dbReference>
<dbReference type="Gene3D" id="1.25.40.10">
    <property type="entry name" value="Tetratricopeptide repeat domain"/>
    <property type="match status" value="1"/>
</dbReference>
<dbReference type="InterPro" id="IPR015943">
    <property type="entry name" value="WD40/YVTN_repeat-like_dom_sf"/>
</dbReference>
<feature type="repeat" description="WD" evidence="3">
    <location>
        <begin position="1641"/>
        <end position="1682"/>
    </location>
</feature>
<dbReference type="RefSeq" id="WP_194027371.1">
    <property type="nucleotide sequence ID" value="NZ_JADEWZ010000001.1"/>
</dbReference>
<organism evidence="5 6">
    <name type="scientific">Lusitaniella coriacea LEGE 07157</name>
    <dbReference type="NCBI Taxonomy" id="945747"/>
    <lineage>
        <taxon>Bacteria</taxon>
        <taxon>Bacillati</taxon>
        <taxon>Cyanobacteriota</taxon>
        <taxon>Cyanophyceae</taxon>
        <taxon>Spirulinales</taxon>
        <taxon>Lusitaniellaceae</taxon>
        <taxon>Lusitaniella</taxon>
    </lineage>
</organism>
<dbReference type="Pfam" id="PF20703">
    <property type="entry name" value="nSTAND1"/>
    <property type="match status" value="1"/>
</dbReference>
<dbReference type="SUPFAM" id="SSF48452">
    <property type="entry name" value="TPR-like"/>
    <property type="match status" value="1"/>
</dbReference>
<dbReference type="InterPro" id="IPR049052">
    <property type="entry name" value="nSTAND1"/>
</dbReference>
<keyword evidence="2" id="KW-0677">Repeat</keyword>
<evidence type="ECO:0000256" key="1">
    <source>
        <dbReference type="ARBA" id="ARBA00022574"/>
    </source>
</evidence>
<dbReference type="Gene3D" id="2.130.10.10">
    <property type="entry name" value="YVTN repeat-like/Quinoprotein amine dehydrogenase"/>
    <property type="match status" value="5"/>
</dbReference>
<keyword evidence="1 3" id="KW-0853">WD repeat</keyword>
<dbReference type="PRINTS" id="PR00320">
    <property type="entry name" value="GPROTEINBRPT"/>
</dbReference>
<feature type="repeat" description="WD" evidence="3">
    <location>
        <begin position="1091"/>
        <end position="1122"/>
    </location>
</feature>